<evidence type="ECO:0000256" key="3">
    <source>
        <dbReference type="ARBA" id="ARBA00022679"/>
    </source>
</evidence>
<reference evidence="9" key="1">
    <citation type="journal article" date="2018" name="New Phytol.">
        <title>Lycophyte plastid genomics: extreme variation in GC, gene and intron content and multiple inversions between a direct and inverted orientation of the rRNA repeat.</title>
        <authorList>
            <person name="Mower J.P."/>
            <person name="Ma P.F."/>
            <person name="Grewe F."/>
            <person name="Taylor A."/>
            <person name="Michael T.P."/>
            <person name="VanBuren R."/>
            <person name="Qiu Y.L."/>
        </authorList>
    </citation>
    <scope>NUCLEOTIDE SEQUENCE</scope>
</reference>
<dbReference type="Gene3D" id="1.10.1790.20">
    <property type="match status" value="1"/>
</dbReference>
<dbReference type="InterPro" id="IPR007081">
    <property type="entry name" value="RNA_pol_Rpb1_5"/>
</dbReference>
<dbReference type="InterPro" id="IPR038120">
    <property type="entry name" value="Rpb1_funnel_sf"/>
</dbReference>
<dbReference type="CDD" id="cd02655">
    <property type="entry name" value="RNAP_beta'_C"/>
    <property type="match status" value="1"/>
</dbReference>
<dbReference type="EMBL" id="MK089531">
    <property type="protein sequence ID" value="AZU95892.1"/>
    <property type="molecule type" value="Genomic_DNA"/>
</dbReference>
<dbReference type="InterPro" id="IPR007083">
    <property type="entry name" value="RNA_pol_Rpb1_4"/>
</dbReference>
<evidence type="ECO:0000259" key="7">
    <source>
        <dbReference type="Pfam" id="PF04998"/>
    </source>
</evidence>
<keyword evidence="4" id="KW-0548">Nucleotidyltransferase</keyword>
<gene>
    <name evidence="9" type="primary">rpoC2</name>
</gene>
<dbReference type="PANTHER" id="PTHR48443">
    <property type="entry name" value="DNA-DIRECTED RNA POLYMERASE SUBUNIT BETA"/>
    <property type="match status" value="1"/>
</dbReference>
<dbReference type="Pfam" id="PF04998">
    <property type="entry name" value="RNA_pol_Rpb1_5"/>
    <property type="match status" value="1"/>
</dbReference>
<organism evidence="9">
    <name type="scientific">Selaginella lepidophylla</name>
    <name type="common">Resurrection plant</name>
    <name type="synonym">Lycopodium lepidophyllum</name>
    <dbReference type="NCBI Taxonomy" id="59777"/>
    <lineage>
        <taxon>Eukaryota</taxon>
        <taxon>Viridiplantae</taxon>
        <taxon>Streptophyta</taxon>
        <taxon>Embryophyta</taxon>
        <taxon>Tracheophyta</taxon>
        <taxon>Lycopodiopsida</taxon>
        <taxon>Selaginellales</taxon>
        <taxon>Selaginellaceae</taxon>
        <taxon>Selaginella</taxon>
    </lineage>
</organism>
<feature type="region of interest" description="Disordered" evidence="6">
    <location>
        <begin position="525"/>
        <end position="551"/>
    </location>
</feature>
<feature type="region of interest" description="Disordered" evidence="6">
    <location>
        <begin position="566"/>
        <end position="604"/>
    </location>
</feature>
<dbReference type="EC" id="2.7.7.6" evidence="1"/>
<proteinExistence type="inferred from homology"/>
<name>A0A3Q9R2W5_SELLP</name>
<keyword evidence="5" id="KW-0804">Transcription</keyword>
<dbReference type="Pfam" id="PF05000">
    <property type="entry name" value="RNA_pol_Rpb1_4"/>
    <property type="match status" value="1"/>
</dbReference>
<keyword evidence="9" id="KW-0934">Plastid</keyword>
<dbReference type="PANTHER" id="PTHR48443:SF1">
    <property type="entry name" value="DNA-DIRECTED RNA POLYMERASE SUBUNIT BETA"/>
    <property type="match status" value="1"/>
</dbReference>
<dbReference type="GO" id="GO:0003677">
    <property type="term" value="F:DNA binding"/>
    <property type="evidence" value="ECO:0007669"/>
    <property type="project" value="InterPro"/>
</dbReference>
<dbReference type="Gene3D" id="1.10.274.100">
    <property type="entry name" value="RNA polymerase Rpb1, domain 3"/>
    <property type="match status" value="1"/>
</dbReference>
<protein>
    <recommendedName>
        <fullName evidence="1">DNA-directed RNA polymerase</fullName>
        <ecNumber evidence="1">2.7.7.6</ecNumber>
    </recommendedName>
</protein>
<evidence type="ECO:0000256" key="5">
    <source>
        <dbReference type="ARBA" id="ARBA00023163"/>
    </source>
</evidence>
<keyword evidence="3" id="KW-0808">Transferase</keyword>
<evidence type="ECO:0000256" key="1">
    <source>
        <dbReference type="ARBA" id="ARBA00012418"/>
    </source>
</evidence>
<feature type="compositionally biased region" description="Basic and acidic residues" evidence="6">
    <location>
        <begin position="566"/>
        <end position="578"/>
    </location>
</feature>
<dbReference type="GO" id="GO:0000428">
    <property type="term" value="C:DNA-directed RNA polymerase complex"/>
    <property type="evidence" value="ECO:0007669"/>
    <property type="project" value="UniProtKB-KW"/>
</dbReference>
<dbReference type="RefSeq" id="YP_009555775.1">
    <property type="nucleotide sequence ID" value="NC_040927.1"/>
</dbReference>
<evidence type="ECO:0000256" key="6">
    <source>
        <dbReference type="SAM" id="MobiDB-lite"/>
    </source>
</evidence>
<dbReference type="GO" id="GO:0003899">
    <property type="term" value="F:DNA-directed RNA polymerase activity"/>
    <property type="evidence" value="ECO:0007669"/>
    <property type="project" value="UniProtKB-EC"/>
</dbReference>
<evidence type="ECO:0000259" key="8">
    <source>
        <dbReference type="Pfam" id="PF05000"/>
    </source>
</evidence>
<feature type="domain" description="RNA polymerase Rpb1" evidence="8">
    <location>
        <begin position="92"/>
        <end position="168"/>
    </location>
</feature>
<dbReference type="InterPro" id="IPR042102">
    <property type="entry name" value="RNA_pol_Rpb1_3_sf"/>
</dbReference>
<dbReference type="HAMAP" id="MF_01324">
    <property type="entry name" value="RNApol_bact_RpoC2"/>
    <property type="match status" value="1"/>
</dbReference>
<dbReference type="InterPro" id="IPR012756">
    <property type="entry name" value="DNA-dir_RpoC2_beta_pp"/>
</dbReference>
<dbReference type="GeneID" id="39329496"/>
<keyword evidence="2" id="KW-0240">DNA-directed RNA polymerase</keyword>
<evidence type="ECO:0000256" key="2">
    <source>
        <dbReference type="ARBA" id="ARBA00022478"/>
    </source>
</evidence>
<sequence>MAELGRLLFRNRVMDRTAMKQFISSLVTHFGAVYTAHILDQIKTLGFQQATHAAASLGIDDLLATPSREWLIRDAELRGFLEEDPRHGNVHAVEKLRRLIEAWYATSEYVKTEVNLNFGATDPSNPVHVMSFSGARGNISQIHQLLGMRGLMLDPKGQIIGLPIRSNFREGLSLTEYIISCYGARKGIVDIAVRTADAGHLTRRLVEVAQCIVVRKTDCGTVRGVTVSPIRDQRNRQMVAQSRLVGRVLAGNVYVDARCIATRGQDIGAGLADQLIASQTRPIYIRSPSVCNGMFWICQLCYGWSLTRTGIVGLGEAVGIIAGQSIGEPGTQLTLRTFHTGGIFTGDIAQHIRAPFTGTIQYNATSAHLTRTRHGHPAWICDDDSPVVICNEYETRHLIIPSQSLILVRNNQHVESKQVIAEVHVATPTSRETFHKCIHPNMYGELHVGTRVRRDFEHTYSNIQLLPETSYVWVLSGRTPSPGSARLIFHGFRDKIGAQSLLAGKDPSLSELHPAVGRRKKTNPFYDRSVESPINHSRHDRASNGNLIYLSPPRGHRLVPRGVLPLHERPGLSTRDTKLPSSGLVHKSQQNKVSPQHIAESSVVPDDSARYKIEEPETTTVGHGPVKISSAGRSISGNGITGMLVARHDMIGGSRFSLLPPEVVCFARDSSPSASQIATSVGAGTRIAPSPHGWSGRFTGARGMAVIGPAVKMLPGTVTCPEEYKGICGGKYTPIPIEILPGAFESTDWKYYPLAIPHTGNPLALLLGLAAIGCDPTTGSKSSSVPAASRDWDSPSELIEIEARTPPFIGVRPGSPLLRYYPNYRNSVKDTSAESKGCEVAASLEYISDALVQRTSHYYSGERPVFGSKGIPRVSPGRSPESTSFLVLSPDDVLDIPLSAAPGKVIGRRARPKTNSGGALRGPADPPGGSRATPWRESGGRDRGASLDSIITMDAPPQLRRDGSAQKTSPETLGVLGTPHSTVHSALIPRRLTNRRSTRKALLNRYSVIGKLKKTLRVPEWYPWGEDRTDLNLGTCERTRISAYLHTQNRTRRSPLFLGATPCSVVSLGRPICGGASVCKFGLPPQPCQIKAVDTEFTAIRLAEPCPADAGATVHSCSGSIVGKGDALMTLIYERLRFEDIIFQGPPKIEQFLESRPDTSVSTDSRESFGDWKSGMAWIFGCLSGYLLSARISLERSQITLVDRIGRGYRSQGVQVADKHVEIIVRQIASKLGNLEDGMANAFLPGELTETSRARRMNRALESKSTYGPVLSGVTRASLNTKSFLSEASFRDTARVLARAAIRGQMDWLKGLKGNVIVGGTVPAGTGQKGALRQIDPLAHAGGVDALGTEDKPFHIVVEHLFLSQRDAVETEFRLPSDITIHDTSALLSGGVYSADIQI</sequence>
<accession>A0A3Q9R2W5</accession>
<dbReference type="Gene3D" id="1.10.132.30">
    <property type="match status" value="1"/>
</dbReference>
<geneLocation type="plastid" evidence="9"/>
<dbReference type="SUPFAM" id="SSF64484">
    <property type="entry name" value="beta and beta-prime subunits of DNA dependent RNA-polymerase"/>
    <property type="match status" value="1"/>
</dbReference>
<evidence type="ECO:0000256" key="4">
    <source>
        <dbReference type="ARBA" id="ARBA00022695"/>
    </source>
</evidence>
<feature type="region of interest" description="Disordered" evidence="6">
    <location>
        <begin position="905"/>
        <end position="979"/>
    </location>
</feature>
<feature type="domain" description="RNA polymerase Rpb1" evidence="7">
    <location>
        <begin position="171"/>
        <end position="364"/>
    </location>
</feature>
<dbReference type="Gene3D" id="1.10.150.390">
    <property type="match status" value="1"/>
</dbReference>
<dbReference type="GO" id="GO:0006351">
    <property type="term" value="P:DNA-templated transcription"/>
    <property type="evidence" value="ECO:0007669"/>
    <property type="project" value="InterPro"/>
</dbReference>
<evidence type="ECO:0000313" key="9">
    <source>
        <dbReference type="EMBL" id="AZU95892.1"/>
    </source>
</evidence>